<sequence>MANTRIGGCMMGSKSGAFMATCLLVLLIYVDASTINIKNQCSQTITACSASQSASTACYVLGAGSGSQLIDVGSSWPGGIVWGFPGNSGNPGDGNNAKPQANLAEFTINGFSSQDSYDISVVNAYNLPMQIDAIGHTGSGTNCGTIQCSIPNPNSFCQSPNTLTGPPGDGCYNHDGPNVSSGTPGTQAFKNVCPETITFTTDTVGTVYGCSTGTNYEVVFCY</sequence>
<dbReference type="EMBL" id="CM055094">
    <property type="protein sequence ID" value="KAJ7561131.1"/>
    <property type="molecule type" value="Genomic_DNA"/>
</dbReference>
<evidence type="ECO:0000313" key="2">
    <source>
        <dbReference type="Proteomes" id="UP001162992"/>
    </source>
</evidence>
<protein>
    <submittedName>
        <fullName evidence="1">Uncharacterized protein</fullName>
    </submittedName>
</protein>
<evidence type="ECO:0000313" key="1">
    <source>
        <dbReference type="EMBL" id="KAJ7561131.1"/>
    </source>
</evidence>
<accession>A0ACC2E3N3</accession>
<reference evidence="2" key="1">
    <citation type="journal article" date="2024" name="Proc. Natl. Acad. Sci. U.S.A.">
        <title>Extraordinary preservation of gene collinearity over three hundred million years revealed in homosporous lycophytes.</title>
        <authorList>
            <person name="Li C."/>
            <person name="Wickell D."/>
            <person name="Kuo L.Y."/>
            <person name="Chen X."/>
            <person name="Nie B."/>
            <person name="Liao X."/>
            <person name="Peng D."/>
            <person name="Ji J."/>
            <person name="Jenkins J."/>
            <person name="Williams M."/>
            <person name="Shu S."/>
            <person name="Plott C."/>
            <person name="Barry K."/>
            <person name="Rajasekar S."/>
            <person name="Grimwood J."/>
            <person name="Han X."/>
            <person name="Sun S."/>
            <person name="Hou Z."/>
            <person name="He W."/>
            <person name="Dai G."/>
            <person name="Sun C."/>
            <person name="Schmutz J."/>
            <person name="Leebens-Mack J.H."/>
            <person name="Li F.W."/>
            <person name="Wang L."/>
        </authorList>
    </citation>
    <scope>NUCLEOTIDE SEQUENCE [LARGE SCALE GENOMIC DNA]</scope>
    <source>
        <strain evidence="2">cv. PW_Plant_1</strain>
    </source>
</reference>
<proteinExistence type="predicted"/>
<organism evidence="1 2">
    <name type="scientific">Diphasiastrum complanatum</name>
    <name type="common">Issler's clubmoss</name>
    <name type="synonym">Lycopodium complanatum</name>
    <dbReference type="NCBI Taxonomy" id="34168"/>
    <lineage>
        <taxon>Eukaryota</taxon>
        <taxon>Viridiplantae</taxon>
        <taxon>Streptophyta</taxon>
        <taxon>Embryophyta</taxon>
        <taxon>Tracheophyta</taxon>
        <taxon>Lycopodiopsida</taxon>
        <taxon>Lycopodiales</taxon>
        <taxon>Lycopodiaceae</taxon>
        <taxon>Lycopodioideae</taxon>
        <taxon>Diphasiastrum</taxon>
    </lineage>
</organism>
<comment type="caution">
    <text evidence="1">The sequence shown here is derived from an EMBL/GenBank/DDBJ whole genome shotgun (WGS) entry which is preliminary data.</text>
</comment>
<keyword evidence="2" id="KW-1185">Reference proteome</keyword>
<name>A0ACC2E3N3_DIPCM</name>
<dbReference type="Proteomes" id="UP001162992">
    <property type="component" value="Chromosome 3"/>
</dbReference>
<gene>
    <name evidence="1" type="ORF">O6H91_03G015200</name>
</gene>